<dbReference type="OrthoDB" id="9770043at2"/>
<accession>A0A4Q5M1J6</accession>
<dbReference type="Gene3D" id="2.120.10.30">
    <property type="entry name" value="TolB, C-terminal domain"/>
    <property type="match status" value="1"/>
</dbReference>
<dbReference type="PANTHER" id="PTHR19328:SF75">
    <property type="entry name" value="ALDOSE SUGAR DEHYDROGENASE YLII"/>
    <property type="match status" value="1"/>
</dbReference>
<feature type="chain" id="PRO_5020846272" evidence="1">
    <location>
        <begin position="26"/>
        <end position="403"/>
    </location>
</feature>
<dbReference type="InterPro" id="IPR011041">
    <property type="entry name" value="Quinoprot_gluc/sorb_DH_b-prop"/>
</dbReference>
<name>A0A4Q5M1J6_9BACT</name>
<keyword evidence="1" id="KW-0732">Signal</keyword>
<evidence type="ECO:0000256" key="1">
    <source>
        <dbReference type="SAM" id="SignalP"/>
    </source>
</evidence>
<keyword evidence="4" id="KW-1185">Reference proteome</keyword>
<gene>
    <name evidence="3" type="ORF">EWM59_09855</name>
</gene>
<evidence type="ECO:0000313" key="4">
    <source>
        <dbReference type="Proteomes" id="UP000293162"/>
    </source>
</evidence>
<dbReference type="Pfam" id="PF07995">
    <property type="entry name" value="GSDH"/>
    <property type="match status" value="1"/>
</dbReference>
<dbReference type="InterPro" id="IPR012938">
    <property type="entry name" value="Glc/Sorbosone_DH"/>
</dbReference>
<feature type="signal peptide" evidence="1">
    <location>
        <begin position="1"/>
        <end position="25"/>
    </location>
</feature>
<protein>
    <submittedName>
        <fullName evidence="3">Glucose sorbosone dehydrogenase</fullName>
    </submittedName>
</protein>
<comment type="caution">
    <text evidence="3">The sequence shown here is derived from an EMBL/GenBank/DDBJ whole genome shotgun (WGS) entry which is preliminary data.</text>
</comment>
<dbReference type="RefSeq" id="WP_130020795.1">
    <property type="nucleotide sequence ID" value="NZ_SEWF01000011.1"/>
</dbReference>
<dbReference type="EMBL" id="SEWF01000011">
    <property type="protein sequence ID" value="RYU95915.1"/>
    <property type="molecule type" value="Genomic_DNA"/>
</dbReference>
<evidence type="ECO:0000259" key="2">
    <source>
        <dbReference type="Pfam" id="PF07995"/>
    </source>
</evidence>
<evidence type="ECO:0000313" key="3">
    <source>
        <dbReference type="EMBL" id="RYU95915.1"/>
    </source>
</evidence>
<dbReference type="InterPro" id="IPR011042">
    <property type="entry name" value="6-blade_b-propeller_TolB-like"/>
</dbReference>
<dbReference type="PROSITE" id="PS51257">
    <property type="entry name" value="PROKAR_LIPOPROTEIN"/>
    <property type="match status" value="1"/>
</dbReference>
<organism evidence="3 4">
    <name type="scientific">Emticicia agri</name>
    <dbReference type="NCBI Taxonomy" id="2492393"/>
    <lineage>
        <taxon>Bacteria</taxon>
        <taxon>Pseudomonadati</taxon>
        <taxon>Bacteroidota</taxon>
        <taxon>Cytophagia</taxon>
        <taxon>Cytophagales</taxon>
        <taxon>Leadbetterellaceae</taxon>
        <taxon>Emticicia</taxon>
    </lineage>
</organism>
<sequence>MKKIIILITASVVSAFLGFSCDSSSDPIDKSDDSTSNPVAAEYQAVVAFPNLNFSNPVEFTHASDGTNKVYVIEQRGVVRSFDNVSTTSQTTVFLDIDARVDAGGEMGLLGLAFHPDFKTNGYFYVNYNRNSPSRQTVISRFKVNSGSQVADANSEKILLTFEQPFTNHKGGKLAFGADGYLYIATGDGGSGGDPQNNSQNRRNLLGKILRIDVNVAETEKYAIPKDNPYIGNTDGLMQEIYAYGLRNPWRFSIDATTNNLWAGDVGQNEVEEIDIISKGGNYGWKIKEGNDCFDASGNCGQSGLVAPVWSYRQGTDGRSVTGGLVYRGKKLPDLVGKYVFGDYVSGKIWSLKYDGSKATDSGDKIGNVGGISAFGEDADKELYILNYGAGKVYKLEKKASSN</sequence>
<dbReference type="PANTHER" id="PTHR19328">
    <property type="entry name" value="HEDGEHOG-INTERACTING PROTEIN"/>
    <property type="match status" value="1"/>
</dbReference>
<feature type="domain" description="Glucose/Sorbosone dehydrogenase" evidence="2">
    <location>
        <begin position="55"/>
        <end position="388"/>
    </location>
</feature>
<dbReference type="Proteomes" id="UP000293162">
    <property type="component" value="Unassembled WGS sequence"/>
</dbReference>
<proteinExistence type="predicted"/>
<dbReference type="SUPFAM" id="SSF50952">
    <property type="entry name" value="Soluble quinoprotein glucose dehydrogenase"/>
    <property type="match status" value="1"/>
</dbReference>
<reference evidence="3 4" key="1">
    <citation type="submission" date="2019-02" db="EMBL/GenBank/DDBJ databases">
        <title>Bacterial novel species Emticicia sp. 17J42-9 isolated from soil.</title>
        <authorList>
            <person name="Jung H.-Y."/>
        </authorList>
    </citation>
    <scope>NUCLEOTIDE SEQUENCE [LARGE SCALE GENOMIC DNA]</scope>
    <source>
        <strain evidence="3 4">17J42-9</strain>
    </source>
</reference>
<dbReference type="AlphaFoldDB" id="A0A4Q5M1J6"/>